<sequence length="696" mass="79353">MHNVQLCPQCQKFLHRNEGTSRRDCIGPHPHHTSVSSFQAALDLPCAICSLYWAERETWTDTLPSNVECSIFSIDRFHGGQELRFGWNSPGDTHTISSLCLVPLVDAEDLESPKALDQHTGTDSTLAFLRDQYHECQYTHYICRQRSLSKEWLPTRVLDVQKLEGDTVCLVDTKEESCFGPYFTLSHCWGQSQPFSLTQSTLKQLQAGLSLNLLPATFRDAISITRRFGIRYLWIDSLCIFQDDLGDWSRQASGMREIYSLASCNIAATAAKGSDDGLFCSRNTNLLRRFPVEVDLYVVDPGLDDKSPPKHIIGTYICEVYDVWTKHVKTAPLNFRAWVNQERFLSPRVMHFSSRELFWECLQTKSSEMHPQGTPEWNLPFWFNDASSLKDAMTSFYSRWRCYPGTNEYEEHSERHSTSTHSIEVDKEALYYEWGVFRINYTQCKMTKEEDKLVAIHGVAQEVGSFLEDKLVAGLWRSRIVQELCWYTRTWINEKPLPKPTTWRAPSWSWACTNGRVWTSNTTKIHRKCGGIQLLAELEDFDVNEQVSGALCSASMRLKCTPIPAQLMIADSANGEGRSNLTFLNSGDTIEFDRFTVDALDISLDAVDPEGGTSHEVFMVPIQSCLKHDDMSEHASENTDQHRNKTSNHLEGLVLTQRSNGLEFERIGLFFASNAEDIKTVLIHTRKLTPQMATLV</sequence>
<dbReference type="EMBL" id="ML977348">
    <property type="protein sequence ID" value="KAF2108366.1"/>
    <property type="molecule type" value="Genomic_DNA"/>
</dbReference>
<evidence type="ECO:0000259" key="1">
    <source>
        <dbReference type="Pfam" id="PF06985"/>
    </source>
</evidence>
<evidence type="ECO:0000313" key="3">
    <source>
        <dbReference type="Proteomes" id="UP000799770"/>
    </source>
</evidence>
<organism evidence="2 3">
    <name type="scientific">Lophiotrema nucula</name>
    <dbReference type="NCBI Taxonomy" id="690887"/>
    <lineage>
        <taxon>Eukaryota</taxon>
        <taxon>Fungi</taxon>
        <taxon>Dikarya</taxon>
        <taxon>Ascomycota</taxon>
        <taxon>Pezizomycotina</taxon>
        <taxon>Dothideomycetes</taxon>
        <taxon>Pleosporomycetidae</taxon>
        <taxon>Pleosporales</taxon>
        <taxon>Lophiotremataceae</taxon>
        <taxon>Lophiotrema</taxon>
    </lineage>
</organism>
<dbReference type="InterPro" id="IPR010730">
    <property type="entry name" value="HET"/>
</dbReference>
<gene>
    <name evidence="2" type="ORF">BDV96DRAFT_264496</name>
</gene>
<evidence type="ECO:0000313" key="2">
    <source>
        <dbReference type="EMBL" id="KAF2108366.1"/>
    </source>
</evidence>
<dbReference type="Pfam" id="PF06985">
    <property type="entry name" value="HET"/>
    <property type="match status" value="1"/>
</dbReference>
<name>A0A6A5YMK7_9PLEO</name>
<reference evidence="2" key="1">
    <citation type="journal article" date="2020" name="Stud. Mycol.">
        <title>101 Dothideomycetes genomes: a test case for predicting lifestyles and emergence of pathogens.</title>
        <authorList>
            <person name="Haridas S."/>
            <person name="Albert R."/>
            <person name="Binder M."/>
            <person name="Bloem J."/>
            <person name="Labutti K."/>
            <person name="Salamov A."/>
            <person name="Andreopoulos B."/>
            <person name="Baker S."/>
            <person name="Barry K."/>
            <person name="Bills G."/>
            <person name="Bluhm B."/>
            <person name="Cannon C."/>
            <person name="Castanera R."/>
            <person name="Culley D."/>
            <person name="Daum C."/>
            <person name="Ezra D."/>
            <person name="Gonzalez J."/>
            <person name="Henrissat B."/>
            <person name="Kuo A."/>
            <person name="Liang C."/>
            <person name="Lipzen A."/>
            <person name="Lutzoni F."/>
            <person name="Magnuson J."/>
            <person name="Mondo S."/>
            <person name="Nolan M."/>
            <person name="Ohm R."/>
            <person name="Pangilinan J."/>
            <person name="Park H.-J."/>
            <person name="Ramirez L."/>
            <person name="Alfaro M."/>
            <person name="Sun H."/>
            <person name="Tritt A."/>
            <person name="Yoshinaga Y."/>
            <person name="Zwiers L.-H."/>
            <person name="Turgeon B."/>
            <person name="Goodwin S."/>
            <person name="Spatafora J."/>
            <person name="Crous P."/>
            <person name="Grigoriev I."/>
        </authorList>
    </citation>
    <scope>NUCLEOTIDE SEQUENCE</scope>
    <source>
        <strain evidence="2">CBS 627.86</strain>
    </source>
</reference>
<keyword evidence="3" id="KW-1185">Reference proteome</keyword>
<dbReference type="OrthoDB" id="2958217at2759"/>
<dbReference type="PANTHER" id="PTHR33112">
    <property type="entry name" value="DOMAIN PROTEIN, PUTATIVE-RELATED"/>
    <property type="match status" value="1"/>
</dbReference>
<accession>A0A6A5YMK7</accession>
<dbReference type="AlphaFoldDB" id="A0A6A5YMK7"/>
<protein>
    <submittedName>
        <fullName evidence="2">Heterokaryon incompatibility protein-domain-containing protein</fullName>
    </submittedName>
</protein>
<dbReference type="Proteomes" id="UP000799770">
    <property type="component" value="Unassembled WGS sequence"/>
</dbReference>
<dbReference type="PANTHER" id="PTHR33112:SF10">
    <property type="entry name" value="TOL"/>
    <property type="match status" value="1"/>
</dbReference>
<feature type="domain" description="Heterokaryon incompatibility" evidence="1">
    <location>
        <begin position="182"/>
        <end position="342"/>
    </location>
</feature>
<proteinExistence type="predicted"/>